<dbReference type="SMART" id="SM00724">
    <property type="entry name" value="TLC"/>
    <property type="match status" value="1"/>
</dbReference>
<accession>A0A6P5A6V7</accession>
<organism evidence="8 9">
    <name type="scientific">Branchiostoma belcheri</name>
    <name type="common">Amphioxus</name>
    <dbReference type="NCBI Taxonomy" id="7741"/>
    <lineage>
        <taxon>Eukaryota</taxon>
        <taxon>Metazoa</taxon>
        <taxon>Chordata</taxon>
        <taxon>Cephalochordata</taxon>
        <taxon>Leptocardii</taxon>
        <taxon>Amphioxiformes</taxon>
        <taxon>Branchiostomatidae</taxon>
        <taxon>Branchiostoma</taxon>
    </lineage>
</organism>
<dbReference type="PANTHER" id="PTHR13439">
    <property type="entry name" value="CT120 PROTEIN"/>
    <property type="match status" value="1"/>
</dbReference>
<comment type="subcellular location">
    <subcellularLocation>
        <location evidence="1">Membrane</location>
        <topology evidence="1">Multi-pass membrane protein</topology>
    </subcellularLocation>
</comment>
<dbReference type="RefSeq" id="XP_019639027.1">
    <property type="nucleotide sequence ID" value="XM_019783468.1"/>
</dbReference>
<dbReference type="AlphaFoldDB" id="A0A6P5A6V7"/>
<evidence type="ECO:0000256" key="2">
    <source>
        <dbReference type="ARBA" id="ARBA00022692"/>
    </source>
</evidence>
<evidence type="ECO:0000313" key="9">
    <source>
        <dbReference type="RefSeq" id="XP_019639027.1"/>
    </source>
</evidence>
<dbReference type="GeneID" id="109480992"/>
<evidence type="ECO:0000256" key="6">
    <source>
        <dbReference type="SAM" id="Phobius"/>
    </source>
</evidence>
<feature type="transmembrane region" description="Helical" evidence="6">
    <location>
        <begin position="95"/>
        <end position="112"/>
    </location>
</feature>
<feature type="transmembrane region" description="Helical" evidence="6">
    <location>
        <begin position="180"/>
        <end position="202"/>
    </location>
</feature>
<feature type="transmembrane region" description="Helical" evidence="6">
    <location>
        <begin position="12"/>
        <end position="32"/>
    </location>
</feature>
<dbReference type="PROSITE" id="PS50922">
    <property type="entry name" value="TLC"/>
    <property type="match status" value="1"/>
</dbReference>
<dbReference type="InterPro" id="IPR006634">
    <property type="entry name" value="TLC-dom"/>
</dbReference>
<reference evidence="9" key="1">
    <citation type="submission" date="2025-08" db="UniProtKB">
        <authorList>
            <consortium name="RefSeq"/>
        </authorList>
    </citation>
    <scope>IDENTIFICATION</scope>
    <source>
        <tissue evidence="9">Gonad</tissue>
    </source>
</reference>
<evidence type="ECO:0000313" key="8">
    <source>
        <dbReference type="Proteomes" id="UP000515135"/>
    </source>
</evidence>
<dbReference type="InterPro" id="IPR050846">
    <property type="entry name" value="TLCD"/>
</dbReference>
<feature type="transmembrane region" description="Helical" evidence="6">
    <location>
        <begin position="214"/>
        <end position="240"/>
    </location>
</feature>
<feature type="domain" description="TLC" evidence="7">
    <location>
        <begin position="51"/>
        <end position="247"/>
    </location>
</feature>
<dbReference type="PANTHER" id="PTHR13439:SF0">
    <property type="entry name" value="TOPOISOMERASE I DAMAGE AFFECTED PROTEIN 4"/>
    <property type="match status" value="1"/>
</dbReference>
<dbReference type="GO" id="GO:0055088">
    <property type="term" value="P:lipid homeostasis"/>
    <property type="evidence" value="ECO:0007669"/>
    <property type="project" value="TreeGrafter"/>
</dbReference>
<keyword evidence="2 5" id="KW-0812">Transmembrane</keyword>
<dbReference type="KEGG" id="bbel:109480992"/>
<feature type="transmembrane region" description="Helical" evidence="6">
    <location>
        <begin position="121"/>
        <end position="141"/>
    </location>
</feature>
<keyword evidence="8" id="KW-1185">Reference proteome</keyword>
<evidence type="ECO:0000256" key="4">
    <source>
        <dbReference type="ARBA" id="ARBA00023136"/>
    </source>
</evidence>
<evidence type="ECO:0000256" key="1">
    <source>
        <dbReference type="ARBA" id="ARBA00004141"/>
    </source>
</evidence>
<dbReference type="Proteomes" id="UP000515135">
    <property type="component" value="Unplaced"/>
</dbReference>
<name>A0A6P5A6V7_BRABE</name>
<sequence>MLSTGSDAPYWITVFVSAVGTWLVFALVPAILDRSIVSRRYNSLPVGERKKIQKCAASLCAALVEGTISGYIFFFRSDIGPDHVRYDCFLLRHNVGIFLGYTIADTLLLLLTPEFTGVNDLLLHHAAGLFSGYAGLTYPVFPYFINLYLLMEISNPMLNLRVILDVMGYKKSSLYMINSVVWTAAFFLARIVTIPLFWYHVAVNASRTLFQQEVAIILTGLVLMPIFNVMNIFWFVKILLGARKILKDRHNHS</sequence>
<evidence type="ECO:0000256" key="5">
    <source>
        <dbReference type="PROSITE-ProRule" id="PRU00205"/>
    </source>
</evidence>
<dbReference type="GO" id="GO:0016020">
    <property type="term" value="C:membrane"/>
    <property type="evidence" value="ECO:0007669"/>
    <property type="project" value="UniProtKB-SubCell"/>
</dbReference>
<evidence type="ECO:0000259" key="7">
    <source>
        <dbReference type="PROSITE" id="PS50922"/>
    </source>
</evidence>
<keyword evidence="4 5" id="KW-0472">Membrane</keyword>
<evidence type="ECO:0000256" key="3">
    <source>
        <dbReference type="ARBA" id="ARBA00022989"/>
    </source>
</evidence>
<dbReference type="OrthoDB" id="10266980at2759"/>
<dbReference type="Pfam" id="PF03798">
    <property type="entry name" value="TRAM_LAG1_CLN8"/>
    <property type="match status" value="1"/>
</dbReference>
<gene>
    <name evidence="9" type="primary">LOC109480992</name>
</gene>
<keyword evidence="3 6" id="KW-1133">Transmembrane helix</keyword>
<dbReference type="GO" id="GO:0005783">
    <property type="term" value="C:endoplasmic reticulum"/>
    <property type="evidence" value="ECO:0007669"/>
    <property type="project" value="TreeGrafter"/>
</dbReference>
<protein>
    <submittedName>
        <fullName evidence="9">Transmembrane protein 56-like</fullName>
    </submittedName>
</protein>
<proteinExistence type="predicted"/>